<name>A0AA38VPN9_9PEZI</name>
<evidence type="ECO:0000256" key="1">
    <source>
        <dbReference type="SAM" id="MobiDB-lite"/>
    </source>
</evidence>
<dbReference type="Pfam" id="PF22980">
    <property type="entry name" value="Myb_DNA-bind_8"/>
    <property type="match status" value="1"/>
</dbReference>
<feature type="compositionally biased region" description="Polar residues" evidence="1">
    <location>
        <begin position="222"/>
        <end position="231"/>
    </location>
</feature>
<dbReference type="Proteomes" id="UP001174691">
    <property type="component" value="Unassembled WGS sequence"/>
</dbReference>
<feature type="compositionally biased region" description="Low complexity" evidence="1">
    <location>
        <begin position="62"/>
        <end position="78"/>
    </location>
</feature>
<evidence type="ECO:0000259" key="2">
    <source>
        <dbReference type="Pfam" id="PF22980"/>
    </source>
</evidence>
<dbReference type="InterPro" id="IPR054505">
    <property type="entry name" value="Myb_DNA-bind_8"/>
</dbReference>
<protein>
    <recommendedName>
        <fullName evidence="2">Myb-like DNA-binding domain-containing protein</fullName>
    </recommendedName>
</protein>
<feature type="compositionally biased region" description="Basic residues" evidence="1">
    <location>
        <begin position="82"/>
        <end position="91"/>
    </location>
</feature>
<gene>
    <name evidence="3" type="ORF">NKR19_g800</name>
</gene>
<feature type="compositionally biased region" description="Basic and acidic residues" evidence="1">
    <location>
        <begin position="178"/>
        <end position="192"/>
    </location>
</feature>
<feature type="domain" description="Myb-like DNA-binding" evidence="2">
    <location>
        <begin position="7"/>
        <end position="54"/>
    </location>
</feature>
<organism evidence="3 4">
    <name type="scientific">Coniochaeta hoffmannii</name>
    <dbReference type="NCBI Taxonomy" id="91930"/>
    <lineage>
        <taxon>Eukaryota</taxon>
        <taxon>Fungi</taxon>
        <taxon>Dikarya</taxon>
        <taxon>Ascomycota</taxon>
        <taxon>Pezizomycotina</taxon>
        <taxon>Sordariomycetes</taxon>
        <taxon>Sordariomycetidae</taxon>
        <taxon>Coniochaetales</taxon>
        <taxon>Coniochaetaceae</taxon>
        <taxon>Coniochaeta</taxon>
    </lineage>
</organism>
<feature type="region of interest" description="Disordered" evidence="1">
    <location>
        <begin position="57"/>
        <end position="105"/>
    </location>
</feature>
<accession>A0AA38VPN9</accession>
<reference evidence="3" key="1">
    <citation type="submission" date="2022-07" db="EMBL/GenBank/DDBJ databases">
        <title>Fungi with potential for degradation of polypropylene.</title>
        <authorList>
            <person name="Gostincar C."/>
        </authorList>
    </citation>
    <scope>NUCLEOTIDE SEQUENCE</scope>
    <source>
        <strain evidence="3">EXF-13287</strain>
    </source>
</reference>
<evidence type="ECO:0000313" key="4">
    <source>
        <dbReference type="Proteomes" id="UP001174691"/>
    </source>
</evidence>
<dbReference type="AlphaFoldDB" id="A0AA38VPN9"/>
<dbReference type="EMBL" id="JANBVN010000007">
    <property type="protein sequence ID" value="KAJ9165021.1"/>
    <property type="molecule type" value="Genomic_DNA"/>
</dbReference>
<keyword evidence="4" id="KW-1185">Reference proteome</keyword>
<feature type="region of interest" description="Disordered" evidence="1">
    <location>
        <begin position="161"/>
        <end position="273"/>
    </location>
</feature>
<sequence length="273" mass="29100">MAPLDTESQFKFLISCIKHSNSGKIDFAKVANELDIVSKAAAAKRYERLMKAHDISPKGALSGTATPAGGVTSAGSSPPSAPKKRATKKRKVQAESEEDDEIPDIKQEVKKEVKAEKKVKAEAKHSDDGSFLLSDIPEAPPGFLKKEENCGGGIGPGVHGAPEACHASTAEQAVKPEPGVKYEPGLKYEHTPSPHPQPSLDHGGALSHTMPPASPMQLFGYGTNSGFQTSPPALPPLPMRRIEPPDSSSGVLSRSSWLQPGGQHYYWDGDHQQ</sequence>
<evidence type="ECO:0000313" key="3">
    <source>
        <dbReference type="EMBL" id="KAJ9165021.1"/>
    </source>
</evidence>
<proteinExistence type="predicted"/>
<comment type="caution">
    <text evidence="3">The sequence shown here is derived from an EMBL/GenBank/DDBJ whole genome shotgun (WGS) entry which is preliminary data.</text>
</comment>
<feature type="compositionally biased region" description="Low complexity" evidence="1">
    <location>
        <begin position="247"/>
        <end position="256"/>
    </location>
</feature>